<sequence length="418" mass="47143">MSEVLIGEWKRTGTKKLQSFGRPKFLRPSSGPTPPKRWLSSRFCMPAFSFTSLRPRLRLSATASAGLIQLGLWVVLAGFYFAWNNRPNFHFAGPVWPLVALQMGFAVLLFNALVYLIIPRWLLRGRYGQALLGAVGLLYAFQSWMYAGARLALAYLPLDAVMRRTLHGFYVADFWPTLLSPFGQLRVLMGMLAVLLFPVLISFLAFALVVERRRLHLERHHLALELGYLKSQINPQFLFHTLGSLHRLTRARDARAPDVVLHLADLMRYTLYETDAECVPLARELEFMADYLALERLRHPATIEIEHTVTGPVGTQQLAPLLLHPFLERLFATLDDYDNDTTPDQSARLTSHVQVSPAAVGLTLTRTTAAARPVGYRTEPAVAAARRRLALHYPGRHTARISEDAHTVRVEVHLQLPA</sequence>
<dbReference type="OrthoDB" id="9792992at2"/>
<dbReference type="GO" id="GO:0016020">
    <property type="term" value="C:membrane"/>
    <property type="evidence" value="ECO:0007669"/>
    <property type="project" value="InterPro"/>
</dbReference>
<gene>
    <name evidence="3" type="ORF">D0T11_08170</name>
</gene>
<feature type="transmembrane region" description="Helical" evidence="1">
    <location>
        <begin position="95"/>
        <end position="118"/>
    </location>
</feature>
<feature type="transmembrane region" description="Helical" evidence="1">
    <location>
        <begin position="187"/>
        <end position="210"/>
    </location>
</feature>
<dbReference type="InterPro" id="IPR010559">
    <property type="entry name" value="Sig_transdc_His_kin_internal"/>
</dbReference>
<dbReference type="GO" id="GO:0000155">
    <property type="term" value="F:phosphorelay sensor kinase activity"/>
    <property type="evidence" value="ECO:0007669"/>
    <property type="project" value="InterPro"/>
</dbReference>
<dbReference type="PANTHER" id="PTHR34220">
    <property type="entry name" value="SENSOR HISTIDINE KINASE YPDA"/>
    <property type="match status" value="1"/>
</dbReference>
<dbReference type="InterPro" id="IPR050640">
    <property type="entry name" value="Bact_2-comp_sensor_kinase"/>
</dbReference>
<keyword evidence="3" id="KW-0808">Transferase</keyword>
<protein>
    <submittedName>
        <fullName evidence="3">Histidine kinase</fullName>
    </submittedName>
</protein>
<reference evidence="3 4" key="1">
    <citation type="submission" date="2019-01" db="EMBL/GenBank/DDBJ databases">
        <title>Hymenobacter humicola sp. nov., isolated from soils in Antarctica.</title>
        <authorList>
            <person name="Sedlacek I."/>
            <person name="Holochova P."/>
            <person name="Kralova S."/>
            <person name="Pantucek R."/>
            <person name="Stankova E."/>
            <person name="Vrbovska V."/>
            <person name="Kristofova L."/>
            <person name="Svec P."/>
            <person name="Busse H.-J."/>
        </authorList>
    </citation>
    <scope>NUCLEOTIDE SEQUENCE [LARGE SCALE GENOMIC DNA]</scope>
    <source>
        <strain evidence="3 4">CCM 8852</strain>
    </source>
</reference>
<keyword evidence="1" id="KW-1133">Transmembrane helix</keyword>
<feature type="domain" description="Signal transduction histidine kinase internal region" evidence="2">
    <location>
        <begin position="225"/>
        <end position="300"/>
    </location>
</feature>
<evidence type="ECO:0000256" key="1">
    <source>
        <dbReference type="SAM" id="Phobius"/>
    </source>
</evidence>
<evidence type="ECO:0000259" key="2">
    <source>
        <dbReference type="Pfam" id="PF06580"/>
    </source>
</evidence>
<name>A0A418R0S0_9BACT</name>
<comment type="caution">
    <text evidence="3">The sequence shown here is derived from an EMBL/GenBank/DDBJ whole genome shotgun (WGS) entry which is preliminary data.</text>
</comment>
<dbReference type="AlphaFoldDB" id="A0A418R0S0"/>
<accession>A0A418R0S0</accession>
<dbReference type="Proteomes" id="UP000284250">
    <property type="component" value="Unassembled WGS sequence"/>
</dbReference>
<dbReference type="PANTHER" id="PTHR34220:SF7">
    <property type="entry name" value="SENSOR HISTIDINE KINASE YPDA"/>
    <property type="match status" value="1"/>
</dbReference>
<evidence type="ECO:0000313" key="3">
    <source>
        <dbReference type="EMBL" id="RIY10979.1"/>
    </source>
</evidence>
<dbReference type="Pfam" id="PF06580">
    <property type="entry name" value="His_kinase"/>
    <property type="match status" value="1"/>
</dbReference>
<feature type="transmembrane region" description="Helical" evidence="1">
    <location>
        <begin position="130"/>
        <end position="156"/>
    </location>
</feature>
<dbReference type="EMBL" id="QYCN01000010">
    <property type="protein sequence ID" value="RIY10979.1"/>
    <property type="molecule type" value="Genomic_DNA"/>
</dbReference>
<keyword evidence="1" id="KW-0472">Membrane</keyword>
<evidence type="ECO:0000313" key="4">
    <source>
        <dbReference type="Proteomes" id="UP000284250"/>
    </source>
</evidence>
<proteinExistence type="predicted"/>
<keyword evidence="3" id="KW-0418">Kinase</keyword>
<feature type="transmembrane region" description="Helical" evidence="1">
    <location>
        <begin position="59"/>
        <end position="83"/>
    </location>
</feature>
<keyword evidence="1" id="KW-0812">Transmembrane</keyword>
<keyword evidence="4" id="KW-1185">Reference proteome</keyword>
<organism evidence="3 4">
    <name type="scientific">Hymenobacter rubripertinctus</name>
    <dbReference type="NCBI Taxonomy" id="2029981"/>
    <lineage>
        <taxon>Bacteria</taxon>
        <taxon>Pseudomonadati</taxon>
        <taxon>Bacteroidota</taxon>
        <taxon>Cytophagia</taxon>
        <taxon>Cytophagales</taxon>
        <taxon>Hymenobacteraceae</taxon>
        <taxon>Hymenobacter</taxon>
    </lineage>
</organism>